<dbReference type="AlphaFoldDB" id="A0A6J7INR4"/>
<protein>
    <submittedName>
        <fullName evidence="1">Unannotated protein</fullName>
    </submittedName>
</protein>
<dbReference type="EMBL" id="CAFBNB010000135">
    <property type="protein sequence ID" value="CAB4932898.1"/>
    <property type="molecule type" value="Genomic_DNA"/>
</dbReference>
<evidence type="ECO:0000313" key="1">
    <source>
        <dbReference type="EMBL" id="CAB4932898.1"/>
    </source>
</evidence>
<gene>
    <name evidence="1" type="ORF">UFOPK3720_00805</name>
</gene>
<organism evidence="1">
    <name type="scientific">freshwater metagenome</name>
    <dbReference type="NCBI Taxonomy" id="449393"/>
    <lineage>
        <taxon>unclassified sequences</taxon>
        <taxon>metagenomes</taxon>
        <taxon>ecological metagenomes</taxon>
    </lineage>
</organism>
<name>A0A6J7INR4_9ZZZZ</name>
<proteinExistence type="predicted"/>
<accession>A0A6J7INR4</accession>
<reference evidence="1" key="1">
    <citation type="submission" date="2020-05" db="EMBL/GenBank/DDBJ databases">
        <authorList>
            <person name="Chiriac C."/>
            <person name="Salcher M."/>
            <person name="Ghai R."/>
            <person name="Kavagutti S V."/>
        </authorList>
    </citation>
    <scope>NUCLEOTIDE SEQUENCE</scope>
</reference>
<sequence>MIPATVRSTSPNGDVDIVFDDGFSTAIPQSVVNASCFRLLRVGQRLAVTLSEGVPIEIALPS</sequence>